<evidence type="ECO:0000256" key="1">
    <source>
        <dbReference type="ARBA" id="ARBA00007569"/>
    </source>
</evidence>
<evidence type="ECO:0000313" key="6">
    <source>
        <dbReference type="Proteomes" id="UP000230914"/>
    </source>
</evidence>
<accession>A0A2G6KEB1</accession>
<dbReference type="PANTHER" id="PTHR10884">
    <property type="entry name" value="NADH DEHYDROGENASE UBIQUINONE IRON-SULFUR PROTEIN 3"/>
    <property type="match status" value="1"/>
</dbReference>
<gene>
    <name evidence="3" type="primary">nuoC</name>
    <name evidence="5" type="ORF">CSA55_02230</name>
</gene>
<comment type="catalytic activity">
    <reaction evidence="3">
        <text>a quinone + NADH + 5 H(+)(in) = a quinol + NAD(+) + 4 H(+)(out)</text>
        <dbReference type="Rhea" id="RHEA:57888"/>
        <dbReference type="ChEBI" id="CHEBI:15378"/>
        <dbReference type="ChEBI" id="CHEBI:24646"/>
        <dbReference type="ChEBI" id="CHEBI:57540"/>
        <dbReference type="ChEBI" id="CHEBI:57945"/>
        <dbReference type="ChEBI" id="CHEBI:132124"/>
    </reaction>
</comment>
<name>A0A2G6KEB1_9ACTN</name>
<dbReference type="HAMAP" id="MF_01357">
    <property type="entry name" value="NDH1_NuoC"/>
    <property type="match status" value="1"/>
</dbReference>
<dbReference type="AlphaFoldDB" id="A0A2G6KEB1"/>
<dbReference type="GO" id="GO:0048038">
    <property type="term" value="F:quinone binding"/>
    <property type="evidence" value="ECO:0007669"/>
    <property type="project" value="UniProtKB-KW"/>
</dbReference>
<comment type="subunit">
    <text evidence="3">NDH-1 is composed of 14 different subunits. Subunits NuoB, C, D, E, F, and G constitute the peripheral sector of the complex.</text>
</comment>
<dbReference type="EMBL" id="PDSL01000036">
    <property type="protein sequence ID" value="PIE33149.1"/>
    <property type="molecule type" value="Genomic_DNA"/>
</dbReference>
<dbReference type="GO" id="GO:0005886">
    <property type="term" value="C:plasma membrane"/>
    <property type="evidence" value="ECO:0007669"/>
    <property type="project" value="UniProtKB-SubCell"/>
</dbReference>
<feature type="domain" description="NADH:ubiquinone oxidoreductase 30kDa subunit" evidence="4">
    <location>
        <begin position="28"/>
        <end position="153"/>
    </location>
</feature>
<evidence type="ECO:0000259" key="4">
    <source>
        <dbReference type="Pfam" id="PF00329"/>
    </source>
</evidence>
<evidence type="ECO:0000313" key="5">
    <source>
        <dbReference type="EMBL" id="PIE33149.1"/>
    </source>
</evidence>
<dbReference type="Proteomes" id="UP000230914">
    <property type="component" value="Unassembled WGS sequence"/>
</dbReference>
<dbReference type="GO" id="GO:0050136">
    <property type="term" value="F:NADH dehydrogenase (quinone) (non-electrogenic) activity"/>
    <property type="evidence" value="ECO:0007669"/>
    <property type="project" value="UniProtKB-UniRule"/>
</dbReference>
<keyword evidence="3" id="KW-0874">Quinone</keyword>
<dbReference type="InterPro" id="IPR010218">
    <property type="entry name" value="NADH_DH_suC"/>
</dbReference>
<dbReference type="SUPFAM" id="SSF143243">
    <property type="entry name" value="Nqo5-like"/>
    <property type="match status" value="1"/>
</dbReference>
<evidence type="ECO:0000256" key="2">
    <source>
        <dbReference type="ARBA" id="ARBA00022448"/>
    </source>
</evidence>
<dbReference type="NCBIfam" id="TIGR01961">
    <property type="entry name" value="NuoC_fam"/>
    <property type="match status" value="1"/>
</dbReference>
<comment type="function">
    <text evidence="3">NDH-1 shuttles electrons from NADH, via FMN and iron-sulfur (Fe-S) centers, to quinones in the respiratory chain. The immediate electron acceptor for the enzyme in this species is believed to be a menaquinone. Couples the redox reaction to proton translocation (for every two electrons transferred, four hydrogen ions are translocated across the cytoplasmic membrane), and thus conserves the redox energy in a proton gradient.</text>
</comment>
<protein>
    <recommendedName>
        <fullName evidence="3">NADH-quinone oxidoreductase subunit C</fullName>
        <ecNumber evidence="3">7.1.1.-</ecNumber>
    </recommendedName>
    <alternativeName>
        <fullName evidence="3">NADH dehydrogenase I subunit C</fullName>
    </alternativeName>
    <alternativeName>
        <fullName evidence="3">NDH-1 subunit C</fullName>
    </alternativeName>
</protein>
<dbReference type="Pfam" id="PF00329">
    <property type="entry name" value="Complex1_30kDa"/>
    <property type="match status" value="1"/>
</dbReference>
<dbReference type="Gene3D" id="3.30.460.80">
    <property type="entry name" value="NADH:ubiquinone oxidoreductase, 30kDa subunit"/>
    <property type="match status" value="1"/>
</dbReference>
<keyword evidence="2 3" id="KW-0813">Transport</keyword>
<dbReference type="EC" id="7.1.1.-" evidence="3"/>
<keyword evidence="3" id="KW-1278">Translocase</keyword>
<sequence length="165" mass="18507">MDETEMTTQLPGLEGVPVTTIGGQTAVFVDREHYVDQIKVLADAGYAMCIDVTAVDYLDHPNRSVPEGVTAERFEVVVNLLDLVHRRRIRVRVQVPEDDPSLPSLFDLYPGTEAPEREVFDMFGITFDGHPDLSRILMPEDWVGHPLRKDYDVGRIPVQFKGAAS</sequence>
<organism evidence="5 6">
    <name type="scientific">Ilumatobacter coccineus</name>
    <dbReference type="NCBI Taxonomy" id="467094"/>
    <lineage>
        <taxon>Bacteria</taxon>
        <taxon>Bacillati</taxon>
        <taxon>Actinomycetota</taxon>
        <taxon>Acidimicrobiia</taxon>
        <taxon>Acidimicrobiales</taxon>
        <taxon>Ilumatobacteraceae</taxon>
        <taxon>Ilumatobacter</taxon>
    </lineage>
</organism>
<comment type="subcellular location">
    <subcellularLocation>
        <location evidence="3">Cell membrane</location>
        <topology evidence="3">Peripheral membrane protein</topology>
        <orientation evidence="3">Cytoplasmic side</orientation>
    </subcellularLocation>
</comment>
<proteinExistence type="inferred from homology"/>
<evidence type="ECO:0000256" key="3">
    <source>
        <dbReference type="HAMAP-Rule" id="MF_01357"/>
    </source>
</evidence>
<comment type="similarity">
    <text evidence="1 3">Belongs to the complex I 30 kDa subunit family.</text>
</comment>
<comment type="caution">
    <text evidence="5">The sequence shown here is derived from an EMBL/GenBank/DDBJ whole genome shotgun (WGS) entry which is preliminary data.</text>
</comment>
<dbReference type="InterPro" id="IPR001268">
    <property type="entry name" value="NADH_UbQ_OxRdtase_30kDa_su"/>
</dbReference>
<dbReference type="GO" id="GO:0008137">
    <property type="term" value="F:NADH dehydrogenase (ubiquinone) activity"/>
    <property type="evidence" value="ECO:0007669"/>
    <property type="project" value="InterPro"/>
</dbReference>
<keyword evidence="3" id="KW-1003">Cell membrane</keyword>
<dbReference type="InterPro" id="IPR037232">
    <property type="entry name" value="NADH_quin_OxRdtase_su_C/D-like"/>
</dbReference>
<keyword evidence="3" id="KW-0472">Membrane</keyword>
<keyword evidence="3" id="KW-0520">NAD</keyword>
<reference evidence="5 6" key="1">
    <citation type="submission" date="2017-10" db="EMBL/GenBank/DDBJ databases">
        <title>Novel microbial diversity and functional potential in the marine mammal oral microbiome.</title>
        <authorList>
            <person name="Dudek N.K."/>
            <person name="Sun C.L."/>
            <person name="Burstein D."/>
            <person name="Kantor R.S."/>
            <person name="Aliaga Goltsman D.S."/>
            <person name="Bik E.M."/>
            <person name="Thomas B.C."/>
            <person name="Banfield J.F."/>
            <person name="Relman D.A."/>
        </authorList>
    </citation>
    <scope>NUCLEOTIDE SEQUENCE [LARGE SCALE GENOMIC DNA]</scope>
    <source>
        <strain evidence="5">DOLJORAL78_61_10</strain>
    </source>
</reference>
<dbReference type="PANTHER" id="PTHR10884:SF14">
    <property type="entry name" value="NADH DEHYDROGENASE [UBIQUINONE] IRON-SULFUR PROTEIN 3, MITOCHONDRIAL"/>
    <property type="match status" value="1"/>
</dbReference>